<feature type="region of interest" description="Disordered" evidence="1">
    <location>
        <begin position="1"/>
        <end position="60"/>
    </location>
</feature>
<feature type="compositionally biased region" description="Basic residues" evidence="1">
    <location>
        <begin position="18"/>
        <end position="27"/>
    </location>
</feature>
<dbReference type="EMBL" id="CP097506">
    <property type="protein sequence ID" value="URD98007.1"/>
    <property type="molecule type" value="Genomic_DNA"/>
</dbReference>
<organism evidence="2 3">
    <name type="scientific">Musa troglodytarum</name>
    <name type="common">fe'i banana</name>
    <dbReference type="NCBI Taxonomy" id="320322"/>
    <lineage>
        <taxon>Eukaryota</taxon>
        <taxon>Viridiplantae</taxon>
        <taxon>Streptophyta</taxon>
        <taxon>Embryophyta</taxon>
        <taxon>Tracheophyta</taxon>
        <taxon>Spermatophyta</taxon>
        <taxon>Magnoliopsida</taxon>
        <taxon>Liliopsida</taxon>
        <taxon>Zingiberales</taxon>
        <taxon>Musaceae</taxon>
        <taxon>Musa</taxon>
    </lineage>
</organism>
<feature type="compositionally biased region" description="Basic and acidic residues" evidence="1">
    <location>
        <begin position="93"/>
        <end position="105"/>
    </location>
</feature>
<evidence type="ECO:0000313" key="2">
    <source>
        <dbReference type="EMBL" id="URD98007.1"/>
    </source>
</evidence>
<evidence type="ECO:0000313" key="3">
    <source>
        <dbReference type="Proteomes" id="UP001055439"/>
    </source>
</evidence>
<evidence type="ECO:0000256" key="1">
    <source>
        <dbReference type="SAM" id="MobiDB-lite"/>
    </source>
</evidence>
<name>A0A9E7FQ42_9LILI</name>
<sequence>CAIAREIGRPSCDTTAARGRRSRRIPRRSLAARPARVDDSSSVYAGRSPYPTPTTVGSFPRVPCETVPSDRSFSRKVEPLCVLQLGWQRRRTSLSDRGRERERRKSIPKPSNAPDASARREKRLRIEVFEVILLIEVKVSPSVGKLHVKLCLDRLNSCGWCQEHALLALFQDWV</sequence>
<accession>A0A9E7FQ42</accession>
<feature type="region of interest" description="Disordered" evidence="1">
    <location>
        <begin position="92"/>
        <end position="118"/>
    </location>
</feature>
<protein>
    <submittedName>
        <fullName evidence="2">Uncharacterized protein</fullName>
    </submittedName>
</protein>
<proteinExistence type="predicted"/>
<dbReference type="AlphaFoldDB" id="A0A9E7FQ42"/>
<keyword evidence="3" id="KW-1185">Reference proteome</keyword>
<gene>
    <name evidence="2" type="ORF">MUK42_35601</name>
</gene>
<dbReference type="Proteomes" id="UP001055439">
    <property type="component" value="Chromosome 4"/>
</dbReference>
<reference evidence="2" key="1">
    <citation type="submission" date="2022-05" db="EMBL/GenBank/DDBJ databases">
        <title>The Musa troglodytarum L. genome provides insights into the mechanism of non-climacteric behaviour and enrichment of carotenoids.</title>
        <authorList>
            <person name="Wang J."/>
        </authorList>
    </citation>
    <scope>NUCLEOTIDE SEQUENCE</scope>
    <source>
        <tissue evidence="2">Leaf</tissue>
    </source>
</reference>
<feature type="non-terminal residue" evidence="2">
    <location>
        <position position="1"/>
    </location>
</feature>